<dbReference type="Proteomes" id="UP000657918">
    <property type="component" value="Chromosome 11"/>
</dbReference>
<organism evidence="1 2">
    <name type="scientific">Salix dunnii</name>
    <dbReference type="NCBI Taxonomy" id="1413687"/>
    <lineage>
        <taxon>Eukaryota</taxon>
        <taxon>Viridiplantae</taxon>
        <taxon>Streptophyta</taxon>
        <taxon>Embryophyta</taxon>
        <taxon>Tracheophyta</taxon>
        <taxon>Spermatophyta</taxon>
        <taxon>Magnoliopsida</taxon>
        <taxon>eudicotyledons</taxon>
        <taxon>Gunneridae</taxon>
        <taxon>Pentapetalae</taxon>
        <taxon>rosids</taxon>
        <taxon>fabids</taxon>
        <taxon>Malpighiales</taxon>
        <taxon>Salicaceae</taxon>
        <taxon>Saliceae</taxon>
        <taxon>Salix</taxon>
    </lineage>
</organism>
<reference evidence="1 2" key="1">
    <citation type="submission" date="2020-10" db="EMBL/GenBank/DDBJ databases">
        <title>Plant Genome Project.</title>
        <authorList>
            <person name="Zhang R.-G."/>
        </authorList>
    </citation>
    <scope>NUCLEOTIDE SEQUENCE [LARGE SCALE GENOMIC DNA]</scope>
    <source>
        <strain evidence="1">FAFU-HL-1</strain>
        <tissue evidence="1">Leaf</tissue>
    </source>
</reference>
<dbReference type="EMBL" id="JADGMS010000011">
    <property type="protein sequence ID" value="KAF9672864.1"/>
    <property type="molecule type" value="Genomic_DNA"/>
</dbReference>
<dbReference type="OrthoDB" id="1845342at2759"/>
<dbReference type="AlphaFoldDB" id="A0A835JQT0"/>
<proteinExistence type="predicted"/>
<evidence type="ECO:0000313" key="2">
    <source>
        <dbReference type="Proteomes" id="UP000657918"/>
    </source>
</evidence>
<comment type="caution">
    <text evidence="1">The sequence shown here is derived from an EMBL/GenBank/DDBJ whole genome shotgun (WGS) entry which is preliminary data.</text>
</comment>
<gene>
    <name evidence="1" type="ORF">SADUNF_Sadunf11G0088500</name>
</gene>
<accession>A0A835JQT0</accession>
<name>A0A835JQT0_9ROSI</name>
<keyword evidence="2" id="KW-1185">Reference proteome</keyword>
<evidence type="ECO:0000313" key="1">
    <source>
        <dbReference type="EMBL" id="KAF9672864.1"/>
    </source>
</evidence>
<protein>
    <submittedName>
        <fullName evidence="1">Uncharacterized protein</fullName>
    </submittedName>
</protein>
<sequence length="81" mass="9045">MPSAPMNRGSKHAAPGASQFAKISTPLFPRILRSRVMIKEVKTQANVWVGVDVLWKALAKDLKDILPKMMQNLVKDAHMYA</sequence>